<dbReference type="GeneID" id="40727094"/>
<keyword evidence="6" id="KW-0326">Glycosidase</keyword>
<evidence type="ECO:0000256" key="1">
    <source>
        <dbReference type="ARBA" id="ARBA00004851"/>
    </source>
</evidence>
<evidence type="ECO:0000256" key="2">
    <source>
        <dbReference type="ARBA" id="ARBA00005336"/>
    </source>
</evidence>
<dbReference type="GO" id="GO:0045493">
    <property type="term" value="P:xylan catabolic process"/>
    <property type="evidence" value="ECO:0007669"/>
    <property type="project" value="UniProtKB-UniPathway"/>
</dbReference>
<keyword evidence="3" id="KW-0624">Polysaccharide degradation</keyword>
<dbReference type="PANTHER" id="PTHR42721:SF3">
    <property type="entry name" value="BETA-D-XYLOSIDASE 5-RELATED"/>
    <property type="match status" value="1"/>
</dbReference>
<feature type="domain" description="Fibronectin type III-like" evidence="9">
    <location>
        <begin position="679"/>
        <end position="749"/>
    </location>
</feature>
<dbReference type="EC" id="3.2.1.37" evidence="8"/>
<gene>
    <name evidence="10" type="ORF">EX895_004199</name>
</gene>
<sequence>MLIKRAITLSPIALQHVNFSFPDCTAPPLSNNAICDTSLDYYTRATSLVSEFTTTELINNTINFAPGVPRLGVPPYQWWTEALHGVAGSPGVNFNPDQSAEFGSATSFPQIINLGATFDDALYQEVASHIANETRAYSNAGKAGLNMYSPLNINAFRDPRWGRGQETVGEDPLHLSRYAVKVVHGLQGSSAQDDAHPKLSLAATCKHYLAYDIEKWDGVERYQFNALVSKQDLADFYLPQFRACVRDGGATTLMTSYNAVNSVPPSASKYYLETLARNEWGLDKHHNYVTSDCDAIANVYDGHHYASNYVQAAADSINSGTDLDCGATYSDNLHAALEQNLTNIKTIRRAVTRMFSSLVRLGFFDPADQQPLRQLSWKDVNSPAAQKLAYEAAVSSITLLKNHEATLPLKESEVKGKTVAVIGPYSNATFALRGIYAGPSPFVITMTEAAQRTFADAHIVSANGTSILGPYNATTATFALDTAKAADIIIFAGGIDPTVEGEELDRQNISWPANQLQLIDELSSLPAKKLIVVQFGGGQIDGASLKRNGNVGGLVWAGYPGQSGALAVMDVLAGRRSASGRLPITQYPAEYVEGLAESEMALRPNGSYPGRTYKWYTGTPTYPFGFGLHYTTFAATIAPPSTYSIPPSSSSSSSTYAEHTSVADVQITLTNTGATVSDYAALLFARHTNGPAPHPRRSLVGYSKLKALQPGESRTVKVRVTQAALARADERGNQILYPGEYTLELDTESEGEQVLATAKLVLTGEQANVVPWPKGDMS</sequence>
<dbReference type="InterPro" id="IPR001764">
    <property type="entry name" value="Glyco_hydro_3_N"/>
</dbReference>
<accession>A0A4U7KR52</accession>
<evidence type="ECO:0000256" key="5">
    <source>
        <dbReference type="ARBA" id="ARBA00022801"/>
    </source>
</evidence>
<evidence type="ECO:0000256" key="8">
    <source>
        <dbReference type="ARBA" id="ARBA00026107"/>
    </source>
</evidence>
<comment type="similarity">
    <text evidence="2">Belongs to the glycosyl hydrolase 3 family.</text>
</comment>
<dbReference type="EMBL" id="SRRM01000015">
    <property type="protein sequence ID" value="TKY86911.1"/>
    <property type="molecule type" value="Genomic_DNA"/>
</dbReference>
<comment type="caution">
    <text evidence="10">The sequence shown here is derived from an EMBL/GenBank/DDBJ whole genome shotgun (WGS) entry which is preliminary data.</text>
</comment>
<comment type="pathway">
    <text evidence="1">Glycan degradation; xylan degradation.</text>
</comment>
<comment type="catalytic activity">
    <reaction evidence="7">
        <text>Hydrolysis of (1-&gt;4)-beta-D-xylans, to remove successive D-xylose residues from the non-reducing termini.</text>
        <dbReference type="EC" id="3.2.1.37"/>
    </reaction>
</comment>
<protein>
    <recommendedName>
        <fullName evidence="8">xylan 1,4-beta-xylosidase</fullName>
        <ecNumber evidence="8">3.2.1.37</ecNumber>
    </recommendedName>
</protein>
<dbReference type="RefSeq" id="XP_029738896.1">
    <property type="nucleotide sequence ID" value="XM_029884795.1"/>
</dbReference>
<dbReference type="InterPro" id="IPR036962">
    <property type="entry name" value="Glyco_hydro_3_N_sf"/>
</dbReference>
<dbReference type="KEGG" id="sgra:EX895_004199"/>
<keyword evidence="11" id="KW-1185">Reference proteome</keyword>
<dbReference type="Gene3D" id="2.60.40.10">
    <property type="entry name" value="Immunoglobulins"/>
    <property type="match status" value="1"/>
</dbReference>
<evidence type="ECO:0000259" key="9">
    <source>
        <dbReference type="SMART" id="SM01217"/>
    </source>
</evidence>
<dbReference type="UniPathway" id="UPA00114"/>
<dbReference type="SUPFAM" id="SSF52279">
    <property type="entry name" value="Beta-D-glucan exohydrolase, C-terminal domain"/>
    <property type="match status" value="1"/>
</dbReference>
<keyword evidence="3" id="KW-0119">Carbohydrate metabolism</keyword>
<dbReference type="InterPro" id="IPR026891">
    <property type="entry name" value="Fn3-like"/>
</dbReference>
<dbReference type="Pfam" id="PF01915">
    <property type="entry name" value="Glyco_hydro_3_C"/>
    <property type="match status" value="1"/>
</dbReference>
<dbReference type="InterPro" id="IPR036881">
    <property type="entry name" value="Glyco_hydro_3_C_sf"/>
</dbReference>
<dbReference type="GO" id="GO:0009044">
    <property type="term" value="F:xylan 1,4-beta-xylosidase activity"/>
    <property type="evidence" value="ECO:0007669"/>
    <property type="project" value="UniProtKB-EC"/>
</dbReference>
<keyword evidence="3" id="KW-0858">Xylan degradation</keyword>
<dbReference type="InterPro" id="IPR002772">
    <property type="entry name" value="Glyco_hydro_3_C"/>
</dbReference>
<evidence type="ECO:0000313" key="10">
    <source>
        <dbReference type="EMBL" id="TKY86911.1"/>
    </source>
</evidence>
<keyword evidence="5" id="KW-0378">Hydrolase</keyword>
<proteinExistence type="inferred from homology"/>
<dbReference type="Proteomes" id="UP000306050">
    <property type="component" value="Chromosome SGRAM_23"/>
</dbReference>
<dbReference type="InterPro" id="IPR044993">
    <property type="entry name" value="BXL"/>
</dbReference>
<dbReference type="AlphaFoldDB" id="A0A4U7KR52"/>
<dbReference type="Pfam" id="PF00933">
    <property type="entry name" value="Glyco_hydro_3"/>
    <property type="match status" value="1"/>
</dbReference>
<evidence type="ECO:0000256" key="7">
    <source>
        <dbReference type="ARBA" id="ARBA00024574"/>
    </source>
</evidence>
<name>A0A4U7KR52_9BASI</name>
<evidence type="ECO:0000256" key="4">
    <source>
        <dbReference type="ARBA" id="ARBA00022729"/>
    </source>
</evidence>
<dbReference type="GO" id="GO:0031222">
    <property type="term" value="P:arabinan catabolic process"/>
    <property type="evidence" value="ECO:0007669"/>
    <property type="project" value="TreeGrafter"/>
</dbReference>
<dbReference type="Gene3D" id="3.40.50.1700">
    <property type="entry name" value="Glycoside hydrolase family 3 C-terminal domain"/>
    <property type="match status" value="1"/>
</dbReference>
<dbReference type="InterPro" id="IPR017853">
    <property type="entry name" value="GH"/>
</dbReference>
<dbReference type="InterPro" id="IPR013783">
    <property type="entry name" value="Ig-like_fold"/>
</dbReference>
<dbReference type="Gene3D" id="3.20.20.300">
    <property type="entry name" value="Glycoside hydrolase, family 3, N-terminal domain"/>
    <property type="match status" value="1"/>
</dbReference>
<organism evidence="10 11">
    <name type="scientific">Sporisorium graminicola</name>
    <dbReference type="NCBI Taxonomy" id="280036"/>
    <lineage>
        <taxon>Eukaryota</taxon>
        <taxon>Fungi</taxon>
        <taxon>Dikarya</taxon>
        <taxon>Basidiomycota</taxon>
        <taxon>Ustilaginomycotina</taxon>
        <taxon>Ustilaginomycetes</taxon>
        <taxon>Ustilaginales</taxon>
        <taxon>Ustilaginaceae</taxon>
        <taxon>Sporisorium</taxon>
    </lineage>
</organism>
<keyword evidence="4" id="KW-0732">Signal</keyword>
<dbReference type="OrthoDB" id="47059at2759"/>
<evidence type="ECO:0000256" key="3">
    <source>
        <dbReference type="ARBA" id="ARBA00022651"/>
    </source>
</evidence>
<dbReference type="GO" id="GO:0046556">
    <property type="term" value="F:alpha-L-arabinofuranosidase activity"/>
    <property type="evidence" value="ECO:0007669"/>
    <property type="project" value="TreeGrafter"/>
</dbReference>
<reference evidence="10 11" key="1">
    <citation type="submission" date="2019-05" db="EMBL/GenBank/DDBJ databases">
        <title>Sporisorium graminicola CBS 10092 draft sequencing and annotation.</title>
        <authorList>
            <person name="Solano-Gonzalez S."/>
            <person name="Caddick M.X."/>
            <person name="Darby A."/>
        </authorList>
    </citation>
    <scope>NUCLEOTIDE SEQUENCE [LARGE SCALE GENOMIC DNA]</scope>
    <source>
        <strain evidence="10 11">CBS 10092</strain>
    </source>
</reference>
<dbReference type="PANTHER" id="PTHR42721">
    <property type="entry name" value="SUGAR HYDROLASE-RELATED"/>
    <property type="match status" value="1"/>
</dbReference>
<evidence type="ECO:0000313" key="11">
    <source>
        <dbReference type="Proteomes" id="UP000306050"/>
    </source>
</evidence>
<dbReference type="Pfam" id="PF14310">
    <property type="entry name" value="Fn3-like"/>
    <property type="match status" value="1"/>
</dbReference>
<dbReference type="SUPFAM" id="SSF51445">
    <property type="entry name" value="(Trans)glycosidases"/>
    <property type="match status" value="1"/>
</dbReference>
<dbReference type="SMART" id="SM01217">
    <property type="entry name" value="Fn3_like"/>
    <property type="match status" value="1"/>
</dbReference>
<evidence type="ECO:0000256" key="6">
    <source>
        <dbReference type="ARBA" id="ARBA00023295"/>
    </source>
</evidence>